<feature type="repeat" description="PPR" evidence="2">
    <location>
        <begin position="59"/>
        <end position="93"/>
    </location>
</feature>
<dbReference type="InterPro" id="IPR011990">
    <property type="entry name" value="TPR-like_helical_dom_sf"/>
</dbReference>
<keyword evidence="4" id="KW-1185">Reference proteome</keyword>
<evidence type="ECO:0000256" key="1">
    <source>
        <dbReference type="ARBA" id="ARBA00022737"/>
    </source>
</evidence>
<gene>
    <name evidence="3" type="ORF">Fmac_002045</name>
</gene>
<dbReference type="PANTHER" id="PTHR47926:SF347">
    <property type="entry name" value="PENTATRICOPEPTIDE REPEAT-CONTAINING PROTEIN"/>
    <property type="match status" value="1"/>
</dbReference>
<protein>
    <recommendedName>
        <fullName evidence="5">Pentatricopeptide repeat-containing protein</fullName>
    </recommendedName>
</protein>
<proteinExistence type="predicted"/>
<dbReference type="Gene3D" id="1.25.40.10">
    <property type="entry name" value="Tetratricopeptide repeat domain"/>
    <property type="match status" value="1"/>
</dbReference>
<dbReference type="NCBIfam" id="TIGR00756">
    <property type="entry name" value="PPR"/>
    <property type="match status" value="2"/>
</dbReference>
<organism evidence="3 4">
    <name type="scientific">Flemingia macrophylla</name>
    <dbReference type="NCBI Taxonomy" id="520843"/>
    <lineage>
        <taxon>Eukaryota</taxon>
        <taxon>Viridiplantae</taxon>
        <taxon>Streptophyta</taxon>
        <taxon>Embryophyta</taxon>
        <taxon>Tracheophyta</taxon>
        <taxon>Spermatophyta</taxon>
        <taxon>Magnoliopsida</taxon>
        <taxon>eudicotyledons</taxon>
        <taxon>Gunneridae</taxon>
        <taxon>Pentapetalae</taxon>
        <taxon>rosids</taxon>
        <taxon>fabids</taxon>
        <taxon>Fabales</taxon>
        <taxon>Fabaceae</taxon>
        <taxon>Papilionoideae</taxon>
        <taxon>50 kb inversion clade</taxon>
        <taxon>NPAAA clade</taxon>
        <taxon>indigoferoid/millettioid clade</taxon>
        <taxon>Phaseoleae</taxon>
        <taxon>Flemingia</taxon>
    </lineage>
</organism>
<evidence type="ECO:0000256" key="2">
    <source>
        <dbReference type="PROSITE-ProRule" id="PRU00708"/>
    </source>
</evidence>
<evidence type="ECO:0008006" key="5">
    <source>
        <dbReference type="Google" id="ProtNLM"/>
    </source>
</evidence>
<evidence type="ECO:0000313" key="4">
    <source>
        <dbReference type="Proteomes" id="UP001603857"/>
    </source>
</evidence>
<comment type="caution">
    <text evidence="3">The sequence shown here is derived from an EMBL/GenBank/DDBJ whole genome shotgun (WGS) entry which is preliminary data.</text>
</comment>
<dbReference type="Proteomes" id="UP001603857">
    <property type="component" value="Unassembled WGS sequence"/>
</dbReference>
<name>A0ABD1NIU0_9FABA</name>
<dbReference type="PANTHER" id="PTHR47926">
    <property type="entry name" value="PENTATRICOPEPTIDE REPEAT-CONTAINING PROTEIN"/>
    <property type="match status" value="1"/>
</dbReference>
<dbReference type="Pfam" id="PF13041">
    <property type="entry name" value="PPR_2"/>
    <property type="match status" value="1"/>
</dbReference>
<dbReference type="InterPro" id="IPR046960">
    <property type="entry name" value="PPR_At4g14850-like_plant"/>
</dbReference>
<keyword evidence="1" id="KW-0677">Repeat</keyword>
<reference evidence="3 4" key="1">
    <citation type="submission" date="2024-08" db="EMBL/GenBank/DDBJ databases">
        <title>Insights into the chromosomal genome structure of Flemingia macrophylla.</title>
        <authorList>
            <person name="Ding Y."/>
            <person name="Zhao Y."/>
            <person name="Bi W."/>
            <person name="Wu M."/>
            <person name="Zhao G."/>
            <person name="Gong Y."/>
            <person name="Li W."/>
            <person name="Zhang P."/>
        </authorList>
    </citation>
    <scope>NUCLEOTIDE SEQUENCE [LARGE SCALE GENOMIC DNA]</scope>
    <source>
        <strain evidence="3">DYQJB</strain>
        <tissue evidence="3">Leaf</tissue>
    </source>
</reference>
<feature type="repeat" description="PPR" evidence="2">
    <location>
        <begin position="94"/>
        <end position="128"/>
    </location>
</feature>
<dbReference type="InterPro" id="IPR002885">
    <property type="entry name" value="PPR_rpt"/>
</dbReference>
<accession>A0ABD1NIU0</accession>
<dbReference type="PROSITE" id="PS51375">
    <property type="entry name" value="PPR"/>
    <property type="match status" value="2"/>
</dbReference>
<evidence type="ECO:0000313" key="3">
    <source>
        <dbReference type="EMBL" id="KAL2348045.1"/>
    </source>
</evidence>
<dbReference type="AlphaFoldDB" id="A0ABD1NIU0"/>
<sequence length="147" mass="16663">MVLFLSTYLSPLQNLSQGAGITEFTEFSRRIYALYTRTQELKNVELDSPKGFDGMSQRNEITFSTMMAGYGMHGDCDEVFELFDGMVEAGDRPDGLTFTVVLSACSHGGFIDKGRQYFEMMEVMGYNIIRAWWICWGGVARWIENGC</sequence>
<dbReference type="EMBL" id="JBGMDY010000001">
    <property type="protein sequence ID" value="KAL2348045.1"/>
    <property type="molecule type" value="Genomic_DNA"/>
</dbReference>